<evidence type="ECO:0000313" key="3">
    <source>
        <dbReference type="Proteomes" id="UP001383192"/>
    </source>
</evidence>
<dbReference type="Pfam" id="PF03659">
    <property type="entry name" value="Glyco_hydro_71"/>
    <property type="match status" value="1"/>
</dbReference>
<dbReference type="AlphaFoldDB" id="A0AAW0CEG0"/>
<protein>
    <recommendedName>
        <fullName evidence="4">Glycoside hydrolase family 71 protein</fullName>
    </recommendedName>
</protein>
<dbReference type="CDD" id="cd11577">
    <property type="entry name" value="GH71"/>
    <property type="match status" value="1"/>
</dbReference>
<keyword evidence="3" id="KW-1185">Reference proteome</keyword>
<dbReference type="InterPro" id="IPR005197">
    <property type="entry name" value="Glyco_hydro_71"/>
</dbReference>
<dbReference type="Gene3D" id="3.20.20.80">
    <property type="entry name" value="Glycosidases"/>
    <property type="match status" value="1"/>
</dbReference>
<gene>
    <name evidence="2" type="ORF">VNI00_011132</name>
</gene>
<accession>A0AAW0CEG0</accession>
<sequence length="543" mass="58365">MPLSGLIYQRRADLGHIILPFEPHASCWDPFFCSALQAQPFLQDSLFQVFNASLESAVTRRQDLPSSKLVFAHLVMGIVGNRGSAADYDDDMRRAKDLGIDAFALNIAQDVPPAQLEFAYESANNNGMKVFISFDGNFYAPGDEQAIGANISTYASRPAQLRVGTSPGRVFVSTFNGDLNPNGPLNVQTIRNAAGLDIYFAPNFHPGVGDFSLLDGALNWQSWQSDGNNRAPSGGNLVTVAQGDQAYLASLGGKGYIAGVSPWFSTHFGAEVPFSKNWVFPSDLLLYRRWIDILALQPTFLEIATWNDYGESHYIGPLSAKHTDDGASKWANDMPHLGWSELSRPFIAAYKAGSTSVNSFIQNEKLIYWYRITSKNLNCDATDTTIGGNGDFDHGRPNGFDTMLDNVFVVALLTSPGTVTVNSGGTLYTFDAPAGASAIQVPFNVGAQRFALSRNNAEVMSETSLKVIQDTCPCGLYNFNAYVGTVPDSGERDVLSGDSLAAFENGLKVDDCAPTASLPTSPPATAAPTTTVSVSAVPTSPPV</sequence>
<evidence type="ECO:0008006" key="4">
    <source>
        <dbReference type="Google" id="ProtNLM"/>
    </source>
</evidence>
<evidence type="ECO:0000313" key="2">
    <source>
        <dbReference type="EMBL" id="KAK7037382.1"/>
    </source>
</evidence>
<dbReference type="Proteomes" id="UP001383192">
    <property type="component" value="Unassembled WGS sequence"/>
</dbReference>
<reference evidence="2 3" key="1">
    <citation type="submission" date="2024-01" db="EMBL/GenBank/DDBJ databases">
        <title>A draft genome for a cacao thread blight-causing isolate of Paramarasmius palmivorus.</title>
        <authorList>
            <person name="Baruah I.K."/>
            <person name="Bukari Y."/>
            <person name="Amoako-Attah I."/>
            <person name="Meinhardt L.W."/>
            <person name="Bailey B.A."/>
            <person name="Cohen S.P."/>
        </authorList>
    </citation>
    <scope>NUCLEOTIDE SEQUENCE [LARGE SCALE GENOMIC DNA]</scope>
    <source>
        <strain evidence="2 3">GH-12</strain>
    </source>
</reference>
<organism evidence="2 3">
    <name type="scientific">Paramarasmius palmivorus</name>
    <dbReference type="NCBI Taxonomy" id="297713"/>
    <lineage>
        <taxon>Eukaryota</taxon>
        <taxon>Fungi</taxon>
        <taxon>Dikarya</taxon>
        <taxon>Basidiomycota</taxon>
        <taxon>Agaricomycotina</taxon>
        <taxon>Agaricomycetes</taxon>
        <taxon>Agaricomycetidae</taxon>
        <taxon>Agaricales</taxon>
        <taxon>Marasmiineae</taxon>
        <taxon>Marasmiaceae</taxon>
        <taxon>Paramarasmius</taxon>
    </lineage>
</organism>
<dbReference type="GO" id="GO:0051118">
    <property type="term" value="F:glucan endo-1,3-alpha-glucosidase activity"/>
    <property type="evidence" value="ECO:0007669"/>
    <property type="project" value="InterPro"/>
</dbReference>
<feature type="region of interest" description="Disordered" evidence="1">
    <location>
        <begin position="514"/>
        <end position="543"/>
    </location>
</feature>
<evidence type="ECO:0000256" key="1">
    <source>
        <dbReference type="SAM" id="MobiDB-lite"/>
    </source>
</evidence>
<name>A0AAW0CEG0_9AGAR</name>
<comment type="caution">
    <text evidence="2">The sequence shown here is derived from an EMBL/GenBank/DDBJ whole genome shotgun (WGS) entry which is preliminary data.</text>
</comment>
<dbReference type="EMBL" id="JAYKXP010000047">
    <property type="protein sequence ID" value="KAK7037382.1"/>
    <property type="molecule type" value="Genomic_DNA"/>
</dbReference>
<proteinExistence type="predicted"/>